<dbReference type="GO" id="GO:0005829">
    <property type="term" value="C:cytosol"/>
    <property type="evidence" value="ECO:0007669"/>
    <property type="project" value="TreeGrafter"/>
</dbReference>
<accession>A0A0K0D428</accession>
<proteinExistence type="predicted"/>
<dbReference type="PANTHER" id="PTHR14932">
    <property type="entry name" value="RAS GTPASE-RELATED"/>
    <property type="match status" value="1"/>
</dbReference>
<evidence type="ECO:0000313" key="2">
    <source>
        <dbReference type="Proteomes" id="UP000035642"/>
    </source>
</evidence>
<reference evidence="2" key="1">
    <citation type="submission" date="2012-09" db="EMBL/GenBank/DDBJ databases">
        <authorList>
            <person name="Martin A.A."/>
        </authorList>
    </citation>
    <scope>NUCLEOTIDE SEQUENCE</scope>
</reference>
<name>A0A0K0D428_ANGCA</name>
<dbReference type="GO" id="GO:0005634">
    <property type="term" value="C:nucleus"/>
    <property type="evidence" value="ECO:0007669"/>
    <property type="project" value="TreeGrafter"/>
</dbReference>
<feature type="transmembrane region" description="Helical" evidence="1">
    <location>
        <begin position="79"/>
        <end position="95"/>
    </location>
</feature>
<keyword evidence="1" id="KW-1133">Transmembrane helix</keyword>
<feature type="transmembrane region" description="Helical" evidence="1">
    <location>
        <begin position="20"/>
        <end position="39"/>
    </location>
</feature>
<dbReference type="InterPro" id="IPR040385">
    <property type="entry name" value="RABL6"/>
</dbReference>
<keyword evidence="2" id="KW-1185">Reference proteome</keyword>
<dbReference type="STRING" id="6313.A0A0K0D428"/>
<reference evidence="3" key="2">
    <citation type="submission" date="2017-02" db="UniProtKB">
        <authorList>
            <consortium name="WormBaseParasite"/>
        </authorList>
    </citation>
    <scope>IDENTIFICATION</scope>
</reference>
<dbReference type="PANTHER" id="PTHR14932:SF1">
    <property type="entry name" value="RAB-LIKE PROTEIN 6"/>
    <property type="match status" value="1"/>
</dbReference>
<dbReference type="GO" id="GO:0005525">
    <property type="term" value="F:GTP binding"/>
    <property type="evidence" value="ECO:0007669"/>
    <property type="project" value="InterPro"/>
</dbReference>
<protein>
    <submittedName>
        <fullName evidence="3">Ion_trans domain-containing protein</fullName>
    </submittedName>
</protein>
<sequence length="202" mass="23159">LKNLRNKTVSNNAVFALNYWKIVGSAVDTVCVVVVWWNFGRFAMIKKVYLAYNFFNSSNPSPGGFPRVRWTSSSMRNSFGLRFVYLFFNMPFLYLQRETLQRQLETNTEEIRCSDVELDCYHEIPDANYDSFMNAITQRRRRAAEVTGASALCGSPGSTDRQPIGGGRPIPGQILPMRWFLTVVMFDADVRDSVLKFFFALT</sequence>
<evidence type="ECO:0000256" key="1">
    <source>
        <dbReference type="SAM" id="Phobius"/>
    </source>
</evidence>
<keyword evidence="1" id="KW-0472">Membrane</keyword>
<evidence type="ECO:0000313" key="3">
    <source>
        <dbReference type="WBParaSite" id="ACAC_0000482301-mRNA-1"/>
    </source>
</evidence>
<dbReference type="AlphaFoldDB" id="A0A0K0D428"/>
<organism evidence="2 3">
    <name type="scientific">Angiostrongylus cantonensis</name>
    <name type="common">Rat lungworm</name>
    <dbReference type="NCBI Taxonomy" id="6313"/>
    <lineage>
        <taxon>Eukaryota</taxon>
        <taxon>Metazoa</taxon>
        <taxon>Ecdysozoa</taxon>
        <taxon>Nematoda</taxon>
        <taxon>Chromadorea</taxon>
        <taxon>Rhabditida</taxon>
        <taxon>Rhabditina</taxon>
        <taxon>Rhabditomorpha</taxon>
        <taxon>Strongyloidea</taxon>
        <taxon>Metastrongylidae</taxon>
        <taxon>Angiostrongylus</taxon>
    </lineage>
</organism>
<dbReference type="WBParaSite" id="ACAC_0000482301-mRNA-1">
    <property type="protein sequence ID" value="ACAC_0000482301-mRNA-1"/>
    <property type="gene ID" value="ACAC_0000482301"/>
</dbReference>
<dbReference type="Proteomes" id="UP000035642">
    <property type="component" value="Unassembled WGS sequence"/>
</dbReference>
<keyword evidence="1" id="KW-0812">Transmembrane</keyword>